<reference evidence="3 4" key="1">
    <citation type="journal article" date="2013" name="Genome Biol.">
        <title>Genome of Acanthamoeba castellanii highlights extensive lateral gene transfer and early evolution of tyrosine kinase signaling.</title>
        <authorList>
            <person name="Clarke M."/>
            <person name="Lohan A.J."/>
            <person name="Liu B."/>
            <person name="Lagkouvardos I."/>
            <person name="Roy S."/>
            <person name="Zafar N."/>
            <person name="Bertelli C."/>
            <person name="Schilde C."/>
            <person name="Kianianmomeni A."/>
            <person name="Burglin T.R."/>
            <person name="Frech C."/>
            <person name="Turcotte B."/>
            <person name="Kopec K.O."/>
            <person name="Synnott J.M."/>
            <person name="Choo C."/>
            <person name="Paponov I."/>
            <person name="Finkler A."/>
            <person name="Soon Heng Tan C."/>
            <person name="Hutchins A.P."/>
            <person name="Weinmeier T."/>
            <person name="Rattei T."/>
            <person name="Chu J.S."/>
            <person name="Gimenez G."/>
            <person name="Irimia M."/>
            <person name="Rigden D.J."/>
            <person name="Fitzpatrick D.A."/>
            <person name="Lorenzo-Morales J."/>
            <person name="Bateman A."/>
            <person name="Chiu C.H."/>
            <person name="Tang P."/>
            <person name="Hegemann P."/>
            <person name="Fromm H."/>
            <person name="Raoult D."/>
            <person name="Greub G."/>
            <person name="Miranda-Saavedra D."/>
            <person name="Chen N."/>
            <person name="Nash P."/>
            <person name="Ginger M.L."/>
            <person name="Horn M."/>
            <person name="Schaap P."/>
            <person name="Caler L."/>
            <person name="Loftus B."/>
        </authorList>
    </citation>
    <scope>NUCLEOTIDE SEQUENCE [LARGE SCALE GENOMIC DNA]</scope>
    <source>
        <strain evidence="3 4">Neff</strain>
    </source>
</reference>
<evidence type="ECO:0000313" key="3">
    <source>
        <dbReference type="EMBL" id="ELR23498.1"/>
    </source>
</evidence>
<evidence type="ECO:0000259" key="2">
    <source>
        <dbReference type="Pfam" id="PF09414"/>
    </source>
</evidence>
<dbReference type="InterPro" id="IPR021122">
    <property type="entry name" value="RNA_ligase_dom_REL/Rnl2"/>
</dbReference>
<dbReference type="OrthoDB" id="432447at2759"/>
<evidence type="ECO:0000313" key="4">
    <source>
        <dbReference type="Proteomes" id="UP000011083"/>
    </source>
</evidence>
<accession>L8HFI2</accession>
<dbReference type="EMBL" id="KB007857">
    <property type="protein sequence ID" value="ELR23498.1"/>
    <property type="molecule type" value="Genomic_DNA"/>
</dbReference>
<gene>
    <name evidence="3" type="ORF">ACA1_071190</name>
</gene>
<protein>
    <submittedName>
        <fullName evidence="3">DNA ligase III, putative</fullName>
    </submittedName>
</protein>
<dbReference type="PANTHER" id="PTHR43883:SF1">
    <property type="entry name" value="GLUCONOKINASE"/>
    <property type="match status" value="1"/>
</dbReference>
<dbReference type="Gene3D" id="3.30.470.30">
    <property type="entry name" value="DNA ligase/mRNA capping enzyme"/>
    <property type="match status" value="1"/>
</dbReference>
<dbReference type="SUPFAM" id="SSF56091">
    <property type="entry name" value="DNA ligase/mRNA capping enzyme, catalytic domain"/>
    <property type="match status" value="1"/>
</dbReference>
<feature type="region of interest" description="Disordered" evidence="1">
    <location>
        <begin position="254"/>
        <end position="290"/>
    </location>
</feature>
<dbReference type="Proteomes" id="UP000011083">
    <property type="component" value="Unassembled WGS sequence"/>
</dbReference>
<dbReference type="KEGG" id="acan:ACA1_071190"/>
<proteinExistence type="predicted"/>
<dbReference type="GeneID" id="14924478"/>
<dbReference type="Pfam" id="PF09414">
    <property type="entry name" value="RNA_ligase"/>
    <property type="match status" value="1"/>
</dbReference>
<dbReference type="RefSeq" id="XP_004353026.1">
    <property type="nucleotide sequence ID" value="XM_004352974.1"/>
</dbReference>
<dbReference type="PANTHER" id="PTHR43883">
    <property type="entry name" value="SLR0207 PROTEIN"/>
    <property type="match status" value="1"/>
</dbReference>
<dbReference type="AlphaFoldDB" id="L8HFI2"/>
<evidence type="ECO:0000256" key="1">
    <source>
        <dbReference type="SAM" id="MobiDB-lite"/>
    </source>
</evidence>
<sequence length="290" mass="32365">MSEFFAFPRTPHMAGSAVVDDDQVVDENALRYLLADDDGEDGMAIVVQEKMDGTNVSLYFEDEWCPVLQKRSGIITSGEKAQYDVFREWVYERMDELYALLGKRQYVLFGEWLWCQHAVHYDRLPSYFLGFDLFDIAQRRFLSYDRMQRILDGRVPVVPLLWHSGHASSSSTSSSSSSSTSSSAQSKFEELKKCVGQEMMKKPSAHGGEVMEGVYVRVEQGGWVKDRFKMRRKTFTAGREGFTTNIKNNALLTAATSSSSSAPAPEGKTSNKKPTTAAASGKGKGRGGKK</sequence>
<dbReference type="VEuPathDB" id="AmoebaDB:ACA1_071190"/>
<keyword evidence="4" id="KW-1185">Reference proteome</keyword>
<dbReference type="GO" id="GO:0016874">
    <property type="term" value="F:ligase activity"/>
    <property type="evidence" value="ECO:0007669"/>
    <property type="project" value="UniProtKB-KW"/>
</dbReference>
<organism evidence="3 4">
    <name type="scientific">Acanthamoeba castellanii (strain ATCC 30010 / Neff)</name>
    <dbReference type="NCBI Taxonomy" id="1257118"/>
    <lineage>
        <taxon>Eukaryota</taxon>
        <taxon>Amoebozoa</taxon>
        <taxon>Discosea</taxon>
        <taxon>Longamoebia</taxon>
        <taxon>Centramoebida</taxon>
        <taxon>Acanthamoebidae</taxon>
        <taxon>Acanthamoeba</taxon>
    </lineage>
</organism>
<dbReference type="InterPro" id="IPR052732">
    <property type="entry name" value="Cell-binding_unc_protein"/>
</dbReference>
<keyword evidence="3" id="KW-0436">Ligase</keyword>
<feature type="compositionally biased region" description="Low complexity" evidence="1">
    <location>
        <begin position="254"/>
        <end position="265"/>
    </location>
</feature>
<name>L8HFI2_ACACF</name>
<feature type="domain" description="RNA ligase" evidence="2">
    <location>
        <begin position="45"/>
        <end position="229"/>
    </location>
</feature>